<organism evidence="2 3">
    <name type="scientific">Williamsia sterculiae</name>
    <dbReference type="NCBI Taxonomy" id="1344003"/>
    <lineage>
        <taxon>Bacteria</taxon>
        <taxon>Bacillati</taxon>
        <taxon>Actinomycetota</taxon>
        <taxon>Actinomycetes</taxon>
        <taxon>Mycobacteriales</taxon>
        <taxon>Nocardiaceae</taxon>
        <taxon>Williamsia</taxon>
    </lineage>
</organism>
<feature type="transmembrane region" description="Helical" evidence="1">
    <location>
        <begin position="41"/>
        <end position="63"/>
    </location>
</feature>
<reference evidence="2 3" key="1">
    <citation type="submission" date="2017-01" db="EMBL/GenBank/DDBJ databases">
        <authorList>
            <person name="Mah S.A."/>
            <person name="Swanson W.J."/>
            <person name="Moy G.W."/>
            <person name="Vacquier V.D."/>
        </authorList>
    </citation>
    <scope>NUCLEOTIDE SEQUENCE [LARGE SCALE GENOMIC DNA]</scope>
    <source>
        <strain evidence="2 3">CPCC 203464</strain>
    </source>
</reference>
<keyword evidence="1" id="KW-0812">Transmembrane</keyword>
<evidence type="ECO:0000313" key="3">
    <source>
        <dbReference type="Proteomes" id="UP000186218"/>
    </source>
</evidence>
<protein>
    <submittedName>
        <fullName evidence="2">Uncharacterized protein</fullName>
    </submittedName>
</protein>
<keyword evidence="1" id="KW-1133">Transmembrane helix</keyword>
<dbReference type="AlphaFoldDB" id="A0A1N7HF61"/>
<gene>
    <name evidence="2" type="ORF">SAMN05445060_4135</name>
</gene>
<proteinExistence type="predicted"/>
<name>A0A1N7HF61_9NOCA</name>
<dbReference type="Proteomes" id="UP000186218">
    <property type="component" value="Unassembled WGS sequence"/>
</dbReference>
<dbReference type="EMBL" id="FTNT01000016">
    <property type="protein sequence ID" value="SIS23499.1"/>
    <property type="molecule type" value="Genomic_DNA"/>
</dbReference>
<keyword evidence="3" id="KW-1185">Reference proteome</keyword>
<accession>A0A1N7HF61</accession>
<keyword evidence="1" id="KW-0472">Membrane</keyword>
<dbReference type="STRING" id="1344003.SAMN05445060_4135"/>
<sequence>MVFGALMVVIGFFILIKTWESVVSGEHEAHRRYGRSSQVSLGWWTSMGCVPLLIGVGSIYQALPGQ</sequence>
<evidence type="ECO:0000256" key="1">
    <source>
        <dbReference type="SAM" id="Phobius"/>
    </source>
</evidence>
<evidence type="ECO:0000313" key="2">
    <source>
        <dbReference type="EMBL" id="SIS23499.1"/>
    </source>
</evidence>